<dbReference type="SUPFAM" id="SSF111331">
    <property type="entry name" value="NAD kinase/diacylglycerol kinase-like"/>
    <property type="match status" value="1"/>
</dbReference>
<evidence type="ECO:0000313" key="2">
    <source>
        <dbReference type="Proteomes" id="UP000806285"/>
    </source>
</evidence>
<dbReference type="InterPro" id="IPR017438">
    <property type="entry name" value="ATP-NAD_kinase_N"/>
</dbReference>
<keyword evidence="1" id="KW-0808">Transferase</keyword>
<dbReference type="InterPro" id="IPR017437">
    <property type="entry name" value="ATP-NAD_kinase_PpnK-typ_C"/>
</dbReference>
<protein>
    <submittedName>
        <fullName evidence="1">Sugar kinase</fullName>
    </submittedName>
</protein>
<sequence>MGEGRDRRVILVTRQTRLQELVARHNTLAQARFYLEHLQADFGDYLREDEAYSRSLRVTVEALEQWGRYQVVDRSLLANFVFDAKDVVVALGQDGLVANTMKYLDGHSLVGVNPEATRWDGILLPFRPEDLPTLLPEVAAGRRELRSVTMAEARMSDGQRLLAVNDLFIGPRSHTSALYEIGHAGRSELQSSSGLIVSTGMGSTAWLKSIVTGSLAISHAVGAEAAPAYRPAPWDTPALTFAVREPFPSRASQATIVFGHVDAAQPLRLRSRMPENGVIFSDGMENDFLRFTAGMEAVIAPAQRQGRLVV</sequence>
<proteinExistence type="predicted"/>
<keyword evidence="1" id="KW-0418">Kinase</keyword>
<dbReference type="EMBL" id="JADDIV010000005">
    <property type="protein sequence ID" value="MBE7369289.1"/>
    <property type="molecule type" value="Genomic_DNA"/>
</dbReference>
<dbReference type="Proteomes" id="UP000806285">
    <property type="component" value="Unassembled WGS sequence"/>
</dbReference>
<dbReference type="GO" id="GO:0016301">
    <property type="term" value="F:kinase activity"/>
    <property type="evidence" value="ECO:0007669"/>
    <property type="project" value="UniProtKB-KW"/>
</dbReference>
<dbReference type="Gene3D" id="2.60.200.30">
    <property type="entry name" value="Probable inorganic polyphosphate/atp-NAD kinase, domain 2"/>
    <property type="match status" value="1"/>
</dbReference>
<evidence type="ECO:0000313" key="1">
    <source>
        <dbReference type="EMBL" id="MBE7369289.1"/>
    </source>
</evidence>
<dbReference type="Gene3D" id="3.40.50.10330">
    <property type="entry name" value="Probable inorganic polyphosphate/atp-NAD kinase, domain 1"/>
    <property type="match status" value="1"/>
</dbReference>
<organism evidence="1 2">
    <name type="scientific">Ramlibacter pallidus</name>
    <dbReference type="NCBI Taxonomy" id="2780087"/>
    <lineage>
        <taxon>Bacteria</taxon>
        <taxon>Pseudomonadati</taxon>
        <taxon>Pseudomonadota</taxon>
        <taxon>Betaproteobacteria</taxon>
        <taxon>Burkholderiales</taxon>
        <taxon>Comamonadaceae</taxon>
        <taxon>Ramlibacter</taxon>
    </lineage>
</organism>
<name>A0ABR9S8C4_9BURK</name>
<reference evidence="1 2" key="1">
    <citation type="submission" date="2020-10" db="EMBL/GenBank/DDBJ databases">
        <title>Ramlibacter sp. HM2 16S ribosomal RNA gene Genome sequencing and assembly.</title>
        <authorList>
            <person name="Kang M."/>
        </authorList>
    </citation>
    <scope>NUCLEOTIDE SEQUENCE [LARGE SCALE GENOMIC DNA]</scope>
    <source>
        <strain evidence="1 2">HM2</strain>
    </source>
</reference>
<accession>A0ABR9S8C4</accession>
<keyword evidence="2" id="KW-1185">Reference proteome</keyword>
<dbReference type="InterPro" id="IPR016064">
    <property type="entry name" value="NAD/diacylglycerol_kinase_sf"/>
</dbReference>
<comment type="caution">
    <text evidence="1">The sequence shown here is derived from an EMBL/GenBank/DDBJ whole genome shotgun (WGS) entry which is preliminary data.</text>
</comment>
<gene>
    <name evidence="1" type="ORF">IM787_17125</name>
</gene>